<keyword evidence="4" id="KW-1185">Reference proteome</keyword>
<feature type="transmembrane region" description="Helical" evidence="1">
    <location>
        <begin position="21"/>
        <end position="38"/>
    </location>
</feature>
<keyword evidence="1" id="KW-0472">Membrane</keyword>
<feature type="transmembrane region" description="Helical" evidence="1">
    <location>
        <begin position="90"/>
        <end position="112"/>
    </location>
</feature>
<evidence type="ECO:0000259" key="2">
    <source>
        <dbReference type="Pfam" id="PF02517"/>
    </source>
</evidence>
<dbReference type="GO" id="GO:0006508">
    <property type="term" value="P:proteolysis"/>
    <property type="evidence" value="ECO:0007669"/>
    <property type="project" value="UniProtKB-KW"/>
</dbReference>
<feature type="transmembrane region" description="Helical" evidence="1">
    <location>
        <begin position="118"/>
        <end position="139"/>
    </location>
</feature>
<keyword evidence="1" id="KW-1133">Transmembrane helix</keyword>
<keyword evidence="3" id="KW-0645">Protease</keyword>
<dbReference type="Proteomes" id="UP000002941">
    <property type="component" value="Unassembled WGS sequence"/>
</dbReference>
<dbReference type="InterPro" id="IPR003675">
    <property type="entry name" value="Rce1/LyrA-like_dom"/>
</dbReference>
<name>J0N234_9ACTO</name>
<feature type="domain" description="CAAX prenyl protease 2/Lysostaphin resistance protein A-like" evidence="2">
    <location>
        <begin position="126"/>
        <end position="182"/>
    </location>
</feature>
<sequence length="202" mass="21410">MGMSETCPSNGVPAVSSRARLLVFVVIVLSSGWIGVFVNRLLGTPDSMDSAGAGIWIAIPLLAGIVMGVTDRSLRRSYGASWKPGRLRAYGVALVVFPLSFAAAIAVGWAAGWLEPSGLGAFAGVVVAAAVGTLGKNVFEEGAWRGYLAPALVGRGLPDPWVWVISGTVWAVWHCPYYLFFLDESLVRAVWDVPPVVFFTLG</sequence>
<gene>
    <name evidence="3" type="ORF">HMPREF1318_3131</name>
</gene>
<accession>J0N234</accession>
<feature type="transmembrane region" description="Helical" evidence="1">
    <location>
        <begin position="160"/>
        <end position="180"/>
    </location>
</feature>
<dbReference type="eggNOG" id="ENOG502ZCD8">
    <property type="taxonomic scope" value="Bacteria"/>
</dbReference>
<keyword evidence="3" id="KW-0378">Hydrolase</keyword>
<dbReference type="Pfam" id="PF02517">
    <property type="entry name" value="Rce1-like"/>
    <property type="match status" value="1"/>
</dbReference>
<dbReference type="AlphaFoldDB" id="J0N234"/>
<evidence type="ECO:0000256" key="1">
    <source>
        <dbReference type="SAM" id="Phobius"/>
    </source>
</evidence>
<proteinExistence type="predicted"/>
<reference evidence="3 4" key="1">
    <citation type="submission" date="2012-05" db="EMBL/GenBank/DDBJ databases">
        <authorList>
            <person name="Harkins D.M."/>
            <person name="Madupu R."/>
            <person name="Durkin A.S."/>
            <person name="Torralba M."/>
            <person name="Methe B."/>
            <person name="Sutton G.G."/>
            <person name="Nelson K.E."/>
        </authorList>
    </citation>
    <scope>NUCLEOTIDE SEQUENCE [LARGE SCALE GENOMIC DNA]</scope>
    <source>
        <strain evidence="3 4">F0489</strain>
    </source>
</reference>
<dbReference type="EMBL" id="AKFT01000168">
    <property type="protein sequence ID" value="EJF40799.1"/>
    <property type="molecule type" value="Genomic_DNA"/>
</dbReference>
<keyword evidence="1" id="KW-0812">Transmembrane</keyword>
<feature type="transmembrane region" description="Helical" evidence="1">
    <location>
        <begin position="50"/>
        <end position="69"/>
    </location>
</feature>
<evidence type="ECO:0000313" key="4">
    <source>
        <dbReference type="Proteomes" id="UP000002941"/>
    </source>
</evidence>
<protein>
    <submittedName>
        <fullName evidence="3">CAAX protease self-immunity</fullName>
    </submittedName>
</protein>
<dbReference type="GO" id="GO:0004175">
    <property type="term" value="F:endopeptidase activity"/>
    <property type="evidence" value="ECO:0007669"/>
    <property type="project" value="UniProtKB-ARBA"/>
</dbReference>
<evidence type="ECO:0000313" key="3">
    <source>
        <dbReference type="EMBL" id="EJF40799.1"/>
    </source>
</evidence>
<organism evidence="3 4">
    <name type="scientific">Actinomyces massiliensis F0489</name>
    <dbReference type="NCBI Taxonomy" id="1125718"/>
    <lineage>
        <taxon>Bacteria</taxon>
        <taxon>Bacillati</taxon>
        <taxon>Actinomycetota</taxon>
        <taxon>Actinomycetes</taxon>
        <taxon>Actinomycetales</taxon>
        <taxon>Actinomycetaceae</taxon>
        <taxon>Actinomyces</taxon>
    </lineage>
</organism>
<dbReference type="GO" id="GO:0080120">
    <property type="term" value="P:CAAX-box protein maturation"/>
    <property type="evidence" value="ECO:0007669"/>
    <property type="project" value="UniProtKB-ARBA"/>
</dbReference>
<feature type="non-terminal residue" evidence="3">
    <location>
        <position position="202"/>
    </location>
</feature>
<dbReference type="InterPro" id="IPR042150">
    <property type="entry name" value="MmRce1-like"/>
</dbReference>
<comment type="caution">
    <text evidence="3">The sequence shown here is derived from an EMBL/GenBank/DDBJ whole genome shotgun (WGS) entry which is preliminary data.</text>
</comment>
<dbReference type="PANTHER" id="PTHR35797:SF1">
    <property type="entry name" value="PROTEASE"/>
    <property type="match status" value="1"/>
</dbReference>
<dbReference type="PANTHER" id="PTHR35797">
    <property type="entry name" value="PROTEASE-RELATED"/>
    <property type="match status" value="1"/>
</dbReference>